<dbReference type="RefSeq" id="WP_197744861.1">
    <property type="nucleotide sequence ID" value="NZ_LR778175.1"/>
</dbReference>
<dbReference type="InterPro" id="IPR001173">
    <property type="entry name" value="Glyco_trans_2-like"/>
</dbReference>
<dbReference type="GO" id="GO:0016758">
    <property type="term" value="F:hexosyltransferase activity"/>
    <property type="evidence" value="ECO:0007669"/>
    <property type="project" value="UniProtKB-ARBA"/>
</dbReference>
<dbReference type="Proteomes" id="UP000516072">
    <property type="component" value="Chromosome"/>
</dbReference>
<dbReference type="AlphaFoldDB" id="A0A7G1Q946"/>
<dbReference type="CDD" id="cd06433">
    <property type="entry name" value="GT_2_WfgS_like"/>
    <property type="match status" value="1"/>
</dbReference>
<reference evidence="2 3" key="1">
    <citation type="submission" date="2020-03" db="EMBL/GenBank/DDBJ databases">
        <authorList>
            <person name="Picone N."/>
        </authorList>
    </citation>
    <scope>NUCLEOTIDE SEQUENCE [LARGE SCALE GENOMIC DNA]</scope>
    <source>
        <strain evidence="2">NSCAC1</strain>
    </source>
</reference>
<dbReference type="PANTHER" id="PTHR22916:SF65">
    <property type="entry name" value="SLR1065 PROTEIN"/>
    <property type="match status" value="1"/>
</dbReference>
<dbReference type="EMBL" id="LR778175">
    <property type="protein sequence ID" value="CAB1275126.1"/>
    <property type="molecule type" value="Genomic_DNA"/>
</dbReference>
<evidence type="ECO:0000313" key="2">
    <source>
        <dbReference type="EMBL" id="CAB1275126.1"/>
    </source>
</evidence>
<dbReference type="InterPro" id="IPR029044">
    <property type="entry name" value="Nucleotide-diphossugar_trans"/>
</dbReference>
<dbReference type="SUPFAM" id="SSF53448">
    <property type="entry name" value="Nucleotide-diphospho-sugar transferases"/>
    <property type="match status" value="1"/>
</dbReference>
<sequence length="281" mass="32714">MKLPTISIVTPSFNQGRFVADTVTSVINQRYPKLEYIFMDGGSTDETLKQITPYQKQFFHFESQPDEGQSAAIAKGFEYATGEIMAYLNSDDVLLPGTLSFVADYFLAHPEIDFIYGHRCIIDETNQVIGHWILPSHSNWLMSRWDLIPQESCFWRRSLFEKQGNIDPSYHFAMDYELFVRYMMKGKFKRVNRFLAAFRMHKQSKTATQLDTIGKEEVARVHKMHQIYFPPIITPIASRFFPLWVQLRSAVFLRLKESFPGLPPGSEFDITILWGKENNDR</sequence>
<evidence type="ECO:0000259" key="1">
    <source>
        <dbReference type="Pfam" id="PF00535"/>
    </source>
</evidence>
<accession>A0A7G1Q946</accession>
<proteinExistence type="predicted"/>
<keyword evidence="3" id="KW-1185">Reference proteome</keyword>
<evidence type="ECO:0000313" key="3">
    <source>
        <dbReference type="Proteomes" id="UP000516072"/>
    </source>
</evidence>
<dbReference type="KEGG" id="ntg:NSCAC_0510"/>
<name>A0A7G1Q946_9GAMM</name>
<feature type="domain" description="Glycosyltransferase 2-like" evidence="1">
    <location>
        <begin position="7"/>
        <end position="133"/>
    </location>
</feature>
<dbReference type="Gene3D" id="3.90.550.10">
    <property type="entry name" value="Spore Coat Polysaccharide Biosynthesis Protein SpsA, Chain A"/>
    <property type="match status" value="1"/>
</dbReference>
<protein>
    <submittedName>
        <fullName evidence="2">Glycosyl transferase family 2</fullName>
    </submittedName>
</protein>
<gene>
    <name evidence="2" type="ORF">NSCAC_0510</name>
</gene>
<organism evidence="2 3">
    <name type="scientific">Candidatus Nitrosacidococcus tergens</name>
    <dbReference type="NCBI Taxonomy" id="553981"/>
    <lineage>
        <taxon>Bacteria</taxon>
        <taxon>Pseudomonadati</taxon>
        <taxon>Pseudomonadota</taxon>
        <taxon>Gammaproteobacteria</taxon>
        <taxon>Chromatiales</taxon>
        <taxon>Chromatiaceae</taxon>
        <taxon>Candidatus Nitrosacidococcus</taxon>
    </lineage>
</organism>
<keyword evidence="2" id="KW-0808">Transferase</keyword>
<dbReference type="PANTHER" id="PTHR22916">
    <property type="entry name" value="GLYCOSYLTRANSFERASE"/>
    <property type="match status" value="1"/>
</dbReference>
<dbReference type="Pfam" id="PF00535">
    <property type="entry name" value="Glycos_transf_2"/>
    <property type="match status" value="1"/>
</dbReference>